<evidence type="ECO:0000313" key="3">
    <source>
        <dbReference type="Proteomes" id="UP001462640"/>
    </source>
</evidence>
<dbReference type="EMBL" id="JBDPZC010000001">
    <property type="protein sequence ID" value="MEO3711333.1"/>
    <property type="molecule type" value="Genomic_DNA"/>
</dbReference>
<dbReference type="RefSeq" id="WP_347604906.1">
    <property type="nucleotide sequence ID" value="NZ_JBDPZC010000001.1"/>
</dbReference>
<dbReference type="Proteomes" id="UP001462640">
    <property type="component" value="Unassembled WGS sequence"/>
</dbReference>
<keyword evidence="3" id="KW-1185">Reference proteome</keyword>
<feature type="domain" description="Antitoxin Xre/MbcA/ParS-like toxin-binding" evidence="1">
    <location>
        <begin position="199"/>
        <end position="239"/>
    </location>
</feature>
<dbReference type="InterPro" id="IPR024467">
    <property type="entry name" value="Xre/MbcA/ParS-like_toxin-bd"/>
</dbReference>
<evidence type="ECO:0000313" key="2">
    <source>
        <dbReference type="EMBL" id="MEO3711333.1"/>
    </source>
</evidence>
<organism evidence="2 3">
    <name type="scientific">Roseateles flavus</name>
    <dbReference type="NCBI Taxonomy" id="3149041"/>
    <lineage>
        <taxon>Bacteria</taxon>
        <taxon>Pseudomonadati</taxon>
        <taxon>Pseudomonadota</taxon>
        <taxon>Betaproteobacteria</taxon>
        <taxon>Burkholderiales</taxon>
        <taxon>Sphaerotilaceae</taxon>
        <taxon>Roseateles</taxon>
    </lineage>
</organism>
<name>A0ABV0G8E7_9BURK</name>
<gene>
    <name evidence="2" type="ORF">ABDJ40_00985</name>
</gene>
<sequence>MIDQTDDWHIGRKGRRWTGPEGLAKLERLPGRLELVHGKLCFSDEERWTLLAGLLENVGLDEVVQLGNVEDWQQAIAARATTKGKSPAPSAIRTPASHWNCRVIEFPSDEETWYAIHEVYYEQGIPVAYSDSPAAPGWTKDDGLDAGLDRLEKFREALWKPVLKVSAFEHIDAKAALLDKLGRMIEESGGNMDRVELSAWLEAWLAEPLPELNGAAPSKMLRSEKGRRQLESLLERIRGELPG</sequence>
<dbReference type="Pfam" id="PF09722">
    <property type="entry name" value="Xre_MbcA_ParS_C"/>
    <property type="match status" value="1"/>
</dbReference>
<evidence type="ECO:0000259" key="1">
    <source>
        <dbReference type="Pfam" id="PF09722"/>
    </source>
</evidence>
<proteinExistence type="predicted"/>
<protein>
    <submittedName>
        <fullName evidence="2">MbcA/ParS/Xre antitoxin family protein</fullName>
    </submittedName>
</protein>
<reference evidence="2 3" key="1">
    <citation type="submission" date="2024-05" db="EMBL/GenBank/DDBJ databases">
        <title>Roseateles sp. 2.12 16S ribosomal RNA gene Genome sequencing and assembly.</title>
        <authorList>
            <person name="Woo H."/>
        </authorList>
    </citation>
    <scope>NUCLEOTIDE SEQUENCE [LARGE SCALE GENOMIC DNA]</scope>
    <source>
        <strain evidence="2 3">2.12</strain>
    </source>
</reference>
<accession>A0ABV0G8E7</accession>
<comment type="caution">
    <text evidence="2">The sequence shown here is derived from an EMBL/GenBank/DDBJ whole genome shotgun (WGS) entry which is preliminary data.</text>
</comment>